<gene>
    <name evidence="3" type="ORF">SAMN04488029_1610</name>
</gene>
<evidence type="ECO:0000313" key="4">
    <source>
        <dbReference type="Proteomes" id="UP000192472"/>
    </source>
</evidence>
<dbReference type="OrthoDB" id="982804at2"/>
<feature type="modified residue" description="Phosphohistidine" evidence="1">
    <location>
        <position position="399"/>
    </location>
</feature>
<sequence>MNDEFYKRDILGKSAQLVILNANGIYLKSCHTLENLAKFEGSIFKKSQFLSSNKTQILDLEPGEVLNFFCVSDRFFKSQMICDYRIEKVKKGENEFIHWLIQDHTQLYKEVIERDLAEKGVVGELESLRQQVIELEQELRVNHAIGSKLYHEIKAPIAGLKYISKSITDQLEPELKKRYQQSCGIITGYLEHAISQMASTELKETNTPFKIDQIIAAVQDTFLNESEAHLLFEKEFESSIVIGNKHKVYTGIVRLLSIINESKPDGHVKIKFTYDQATRCIRIVFKSNLLRDAIKRIIGKYSEIDGSYELIEEKGAMAMLCNIEEIKMLEMKAVDRVSNVKTQAITKKAFPYLYQITNQDEDMVRDIVEGVLDVVPFELEKMSLQYEARDFDSLARTAHKVKPNFENLEQKQFIDQIFGIEEAALEKNSTYLQTHLVSFIREASAKLEELKGIYT</sequence>
<keyword evidence="1" id="KW-0597">Phosphoprotein</keyword>
<reference evidence="3 4" key="1">
    <citation type="submission" date="2017-04" db="EMBL/GenBank/DDBJ databases">
        <authorList>
            <person name="Afonso C.L."/>
            <person name="Miller P.J."/>
            <person name="Scott M.A."/>
            <person name="Spackman E."/>
            <person name="Goraichik I."/>
            <person name="Dimitrov K.M."/>
            <person name="Suarez D.L."/>
            <person name="Swayne D.E."/>
        </authorList>
    </citation>
    <scope>NUCLEOTIDE SEQUENCE [LARGE SCALE GENOMIC DNA]</scope>
    <source>
        <strain evidence="3 4">DSM 26133</strain>
    </source>
</reference>
<dbReference type="GO" id="GO:0004672">
    <property type="term" value="F:protein kinase activity"/>
    <property type="evidence" value="ECO:0007669"/>
    <property type="project" value="UniProtKB-ARBA"/>
</dbReference>
<dbReference type="SUPFAM" id="SSF47226">
    <property type="entry name" value="Histidine-containing phosphotransfer domain, HPT domain"/>
    <property type="match status" value="1"/>
</dbReference>
<dbReference type="Proteomes" id="UP000192472">
    <property type="component" value="Unassembled WGS sequence"/>
</dbReference>
<accession>A0A1W2GAN8</accession>
<dbReference type="EMBL" id="FWYF01000002">
    <property type="protein sequence ID" value="SMD33683.1"/>
    <property type="molecule type" value="Genomic_DNA"/>
</dbReference>
<evidence type="ECO:0000259" key="2">
    <source>
        <dbReference type="PROSITE" id="PS50894"/>
    </source>
</evidence>
<organism evidence="3 4">
    <name type="scientific">Reichenbachiella faecimaris</name>
    <dbReference type="NCBI Taxonomy" id="692418"/>
    <lineage>
        <taxon>Bacteria</taxon>
        <taxon>Pseudomonadati</taxon>
        <taxon>Bacteroidota</taxon>
        <taxon>Cytophagia</taxon>
        <taxon>Cytophagales</taxon>
        <taxon>Reichenbachiellaceae</taxon>
        <taxon>Reichenbachiella</taxon>
    </lineage>
</organism>
<name>A0A1W2GAN8_REIFA</name>
<dbReference type="InterPro" id="IPR036641">
    <property type="entry name" value="HPT_dom_sf"/>
</dbReference>
<dbReference type="AlphaFoldDB" id="A0A1W2GAN8"/>
<dbReference type="PROSITE" id="PS50894">
    <property type="entry name" value="HPT"/>
    <property type="match status" value="1"/>
</dbReference>
<proteinExistence type="predicted"/>
<evidence type="ECO:0000313" key="3">
    <source>
        <dbReference type="EMBL" id="SMD33683.1"/>
    </source>
</evidence>
<dbReference type="GO" id="GO:0000160">
    <property type="term" value="P:phosphorelay signal transduction system"/>
    <property type="evidence" value="ECO:0007669"/>
    <property type="project" value="InterPro"/>
</dbReference>
<dbReference type="Gene3D" id="1.20.120.160">
    <property type="entry name" value="HPT domain"/>
    <property type="match status" value="1"/>
</dbReference>
<evidence type="ECO:0000256" key="1">
    <source>
        <dbReference type="PROSITE-ProRule" id="PRU00110"/>
    </source>
</evidence>
<dbReference type="InterPro" id="IPR008207">
    <property type="entry name" value="Sig_transdc_His_kin_Hpt_dom"/>
</dbReference>
<dbReference type="RefSeq" id="WP_084372095.1">
    <property type="nucleotide sequence ID" value="NZ_FWYF01000002.1"/>
</dbReference>
<keyword evidence="4" id="KW-1185">Reference proteome</keyword>
<protein>
    <recommendedName>
        <fullName evidence="2">HPt domain-containing protein</fullName>
    </recommendedName>
</protein>
<feature type="domain" description="HPt" evidence="2">
    <location>
        <begin position="360"/>
        <end position="454"/>
    </location>
</feature>
<dbReference type="STRING" id="692418.SAMN04488029_1610"/>